<dbReference type="Pfam" id="PF00126">
    <property type="entry name" value="HTH_1"/>
    <property type="match status" value="1"/>
</dbReference>
<dbReference type="NCBIfam" id="NF008352">
    <property type="entry name" value="PRK11139.1"/>
    <property type="match status" value="1"/>
</dbReference>
<dbReference type="Proteomes" id="UP000185678">
    <property type="component" value="Unassembled WGS sequence"/>
</dbReference>
<evidence type="ECO:0000256" key="4">
    <source>
        <dbReference type="ARBA" id="ARBA00023163"/>
    </source>
</evidence>
<dbReference type="SUPFAM" id="SSF46785">
    <property type="entry name" value="Winged helix' DNA-binding domain"/>
    <property type="match status" value="1"/>
</dbReference>
<dbReference type="PANTHER" id="PTHR30537:SF74">
    <property type="entry name" value="HTH-TYPE TRANSCRIPTIONAL REGULATOR TRPI"/>
    <property type="match status" value="1"/>
</dbReference>
<dbReference type="STRING" id="80876.SAMN05421779_102378"/>
<gene>
    <name evidence="6" type="ORF">SAMN05421779_102378</name>
</gene>
<dbReference type="Pfam" id="PF03466">
    <property type="entry name" value="LysR_substrate"/>
    <property type="match status" value="1"/>
</dbReference>
<dbReference type="PANTHER" id="PTHR30537">
    <property type="entry name" value="HTH-TYPE TRANSCRIPTIONAL REGULATOR"/>
    <property type="match status" value="1"/>
</dbReference>
<dbReference type="InterPro" id="IPR036390">
    <property type="entry name" value="WH_DNA-bd_sf"/>
</dbReference>
<feature type="domain" description="HTH lysR-type" evidence="5">
    <location>
        <begin position="6"/>
        <end position="63"/>
    </location>
</feature>
<keyword evidence="3" id="KW-0238">DNA-binding</keyword>
<dbReference type="InterPro" id="IPR005119">
    <property type="entry name" value="LysR_subst-bd"/>
</dbReference>
<dbReference type="Gene3D" id="1.10.10.10">
    <property type="entry name" value="Winged helix-like DNA-binding domain superfamily/Winged helix DNA-binding domain"/>
    <property type="match status" value="1"/>
</dbReference>
<keyword evidence="4" id="KW-0804">Transcription</keyword>
<evidence type="ECO:0000313" key="6">
    <source>
        <dbReference type="EMBL" id="SIS50381.1"/>
    </source>
</evidence>
<dbReference type="OrthoDB" id="9794694at2"/>
<evidence type="ECO:0000256" key="1">
    <source>
        <dbReference type="ARBA" id="ARBA00009437"/>
    </source>
</evidence>
<dbReference type="GO" id="GO:0043565">
    <property type="term" value="F:sequence-specific DNA binding"/>
    <property type="evidence" value="ECO:0007669"/>
    <property type="project" value="TreeGrafter"/>
</dbReference>
<name>A0A1N7JM84_9PROT</name>
<organism evidence="6 7">
    <name type="scientific">Insolitispirillum peregrinum</name>
    <dbReference type="NCBI Taxonomy" id="80876"/>
    <lineage>
        <taxon>Bacteria</taxon>
        <taxon>Pseudomonadati</taxon>
        <taxon>Pseudomonadota</taxon>
        <taxon>Alphaproteobacteria</taxon>
        <taxon>Rhodospirillales</taxon>
        <taxon>Novispirillaceae</taxon>
        <taxon>Insolitispirillum</taxon>
    </lineage>
</organism>
<accession>A0A1N7JM84</accession>
<dbReference type="EMBL" id="FTOA01000002">
    <property type="protein sequence ID" value="SIS50381.1"/>
    <property type="molecule type" value="Genomic_DNA"/>
</dbReference>
<keyword evidence="7" id="KW-1185">Reference proteome</keyword>
<reference evidence="6 7" key="1">
    <citation type="submission" date="2017-01" db="EMBL/GenBank/DDBJ databases">
        <authorList>
            <person name="Mah S.A."/>
            <person name="Swanson W.J."/>
            <person name="Moy G.W."/>
            <person name="Vacquier V.D."/>
        </authorList>
    </citation>
    <scope>NUCLEOTIDE SEQUENCE [LARGE SCALE GENOMIC DNA]</scope>
    <source>
        <strain evidence="6 7">DSM 11589</strain>
    </source>
</reference>
<dbReference type="AlphaFoldDB" id="A0A1N7JM84"/>
<dbReference type="GO" id="GO:0006351">
    <property type="term" value="P:DNA-templated transcription"/>
    <property type="evidence" value="ECO:0007669"/>
    <property type="project" value="TreeGrafter"/>
</dbReference>
<dbReference type="PROSITE" id="PS50931">
    <property type="entry name" value="HTH_LYSR"/>
    <property type="match status" value="1"/>
</dbReference>
<dbReference type="FunFam" id="1.10.10.10:FF:000038">
    <property type="entry name" value="Glycine cleavage system transcriptional activator"/>
    <property type="match status" value="1"/>
</dbReference>
<dbReference type="Gene3D" id="3.40.190.10">
    <property type="entry name" value="Periplasmic binding protein-like II"/>
    <property type="match status" value="2"/>
</dbReference>
<dbReference type="RefSeq" id="WP_076399248.1">
    <property type="nucleotide sequence ID" value="NZ_FTOA01000002.1"/>
</dbReference>
<dbReference type="InterPro" id="IPR036388">
    <property type="entry name" value="WH-like_DNA-bd_sf"/>
</dbReference>
<evidence type="ECO:0000313" key="7">
    <source>
        <dbReference type="Proteomes" id="UP000185678"/>
    </source>
</evidence>
<protein>
    <submittedName>
        <fullName evidence="6">Transcriptional regulator, LysR family</fullName>
    </submittedName>
</protein>
<keyword evidence="2" id="KW-0805">Transcription regulation</keyword>
<dbReference type="InterPro" id="IPR000847">
    <property type="entry name" value="LysR_HTH_N"/>
</dbReference>
<dbReference type="GO" id="GO:0003700">
    <property type="term" value="F:DNA-binding transcription factor activity"/>
    <property type="evidence" value="ECO:0007669"/>
    <property type="project" value="InterPro"/>
</dbReference>
<evidence type="ECO:0000259" key="5">
    <source>
        <dbReference type="PROSITE" id="PS50931"/>
    </source>
</evidence>
<dbReference type="SUPFAM" id="SSF53850">
    <property type="entry name" value="Periplasmic binding protein-like II"/>
    <property type="match status" value="1"/>
</dbReference>
<proteinExistence type="inferred from homology"/>
<evidence type="ECO:0000256" key="2">
    <source>
        <dbReference type="ARBA" id="ARBA00023015"/>
    </source>
</evidence>
<comment type="similarity">
    <text evidence="1">Belongs to the LysR transcriptional regulatory family.</text>
</comment>
<dbReference type="PRINTS" id="PR00039">
    <property type="entry name" value="HTHLYSR"/>
</dbReference>
<dbReference type="CDD" id="cd08432">
    <property type="entry name" value="PBP2_GcdR_TrpI_HvrB_AmpR_like"/>
    <property type="match status" value="1"/>
</dbReference>
<dbReference type="InterPro" id="IPR058163">
    <property type="entry name" value="LysR-type_TF_proteobact-type"/>
</dbReference>
<evidence type="ECO:0000256" key="3">
    <source>
        <dbReference type="ARBA" id="ARBA00023125"/>
    </source>
</evidence>
<sequence length="302" mass="33769">MVRRLPPLNALRAFEAAARLGSFTAAADELNVTPAAISHQVKSLEEYLNVELFVRLPRGLYLTDDGKAYLPDLTAGFDSLAHATDSLHGSRLDGLLAISVPPSFAQCWLMSRLPDFCKRYPQIDLRLESNAENSHFIKDQIDVGIRHGLGRYPGLRSRLIMTEEIYPVASPALLAGAHPLRTWNDLRYHTLLHDYVANDRERWLTWEPWLDLNGIHTVDVSRGLQFNNSAMMVDAALAGMGVMLGRTALVGQHVRDGRLVALFDSRRTADFSYYAVCPEATADKPRIRVFVDWLVQTAQSNG</sequence>